<keyword evidence="3" id="KW-1185">Reference proteome</keyword>
<reference evidence="2 3" key="2">
    <citation type="submission" date="2018-11" db="EMBL/GenBank/DDBJ databases">
        <authorList>
            <consortium name="Pathogen Informatics"/>
        </authorList>
    </citation>
    <scope>NUCLEOTIDE SEQUENCE [LARGE SCALE GENOMIC DNA]</scope>
    <source>
        <strain evidence="2 3">Costa Rica</strain>
    </source>
</reference>
<feature type="domain" description="BPTI/Kunitz inhibitor" evidence="1">
    <location>
        <begin position="141"/>
        <end position="194"/>
    </location>
</feature>
<dbReference type="OrthoDB" id="5828391at2759"/>
<gene>
    <name evidence="2" type="ORF">ACOC_LOCUS964</name>
</gene>
<dbReference type="InterPro" id="IPR002223">
    <property type="entry name" value="Kunitz_BPTI"/>
</dbReference>
<dbReference type="GO" id="GO:0004867">
    <property type="term" value="F:serine-type endopeptidase inhibitor activity"/>
    <property type="evidence" value="ECO:0007669"/>
    <property type="project" value="InterPro"/>
</dbReference>
<accession>A0A158PDQ6</accession>
<dbReference type="InterPro" id="IPR053014">
    <property type="entry name" value="Cuticle_assoc_divergent"/>
</dbReference>
<dbReference type="Pfam" id="PF00014">
    <property type="entry name" value="Kunitz_BPTI"/>
    <property type="match status" value="2"/>
</dbReference>
<dbReference type="SUPFAM" id="SSF57362">
    <property type="entry name" value="BPTI-like"/>
    <property type="match status" value="2"/>
</dbReference>
<protein>
    <submittedName>
        <fullName evidence="4">Kunitz/Bovine pancreatic trypsin inhibitor domain protein</fullName>
    </submittedName>
</protein>
<dbReference type="InterPro" id="IPR028150">
    <property type="entry name" value="Lustrin_cystein"/>
</dbReference>
<evidence type="ECO:0000313" key="2">
    <source>
        <dbReference type="EMBL" id="VDM52549.1"/>
    </source>
</evidence>
<reference evidence="4" key="1">
    <citation type="submission" date="2016-04" db="UniProtKB">
        <authorList>
            <consortium name="WormBaseParasite"/>
        </authorList>
    </citation>
    <scope>IDENTIFICATION</scope>
</reference>
<dbReference type="CDD" id="cd00109">
    <property type="entry name" value="Kunitz-type"/>
    <property type="match status" value="1"/>
</dbReference>
<dbReference type="Gene3D" id="4.10.410.10">
    <property type="entry name" value="Pancreatic trypsin inhibitor Kunitz domain"/>
    <property type="match status" value="2"/>
</dbReference>
<evidence type="ECO:0000313" key="3">
    <source>
        <dbReference type="Proteomes" id="UP000267027"/>
    </source>
</evidence>
<dbReference type="STRING" id="334426.A0A158PDQ6"/>
<dbReference type="CDD" id="cd22593">
    <property type="entry name" value="Kunitz_conkunitzin"/>
    <property type="match status" value="1"/>
</dbReference>
<evidence type="ECO:0000259" key="1">
    <source>
        <dbReference type="PROSITE" id="PS50279"/>
    </source>
</evidence>
<proteinExistence type="predicted"/>
<dbReference type="PROSITE" id="PS50279">
    <property type="entry name" value="BPTI_KUNITZ_2"/>
    <property type="match status" value="2"/>
</dbReference>
<dbReference type="EMBL" id="UYYA01000122">
    <property type="protein sequence ID" value="VDM52549.1"/>
    <property type="molecule type" value="Genomic_DNA"/>
</dbReference>
<dbReference type="SMART" id="SM00131">
    <property type="entry name" value="KU"/>
    <property type="match status" value="2"/>
</dbReference>
<dbReference type="SMART" id="SM00289">
    <property type="entry name" value="WR1"/>
    <property type="match status" value="2"/>
</dbReference>
<dbReference type="PROSITE" id="PS00280">
    <property type="entry name" value="BPTI_KUNITZ_1"/>
    <property type="match status" value="1"/>
</dbReference>
<dbReference type="PANTHER" id="PTHR46339">
    <property type="entry name" value="PROTEIN CBG15282-RELATED"/>
    <property type="match status" value="1"/>
</dbReference>
<organism evidence="4">
    <name type="scientific">Angiostrongylus costaricensis</name>
    <name type="common">Nematode worm</name>
    <dbReference type="NCBI Taxonomy" id="334426"/>
    <lineage>
        <taxon>Eukaryota</taxon>
        <taxon>Metazoa</taxon>
        <taxon>Ecdysozoa</taxon>
        <taxon>Nematoda</taxon>
        <taxon>Chromadorea</taxon>
        <taxon>Rhabditida</taxon>
        <taxon>Rhabditina</taxon>
        <taxon>Rhabditomorpha</taxon>
        <taxon>Strongyloidea</taxon>
        <taxon>Metastrongylidae</taxon>
        <taxon>Angiostrongylus</taxon>
    </lineage>
</organism>
<dbReference type="WBParaSite" id="ACOC_0000096301-mRNA-1">
    <property type="protein sequence ID" value="ACOC_0000096301-mRNA-1"/>
    <property type="gene ID" value="ACOC_0000096301"/>
</dbReference>
<dbReference type="InterPro" id="IPR036880">
    <property type="entry name" value="Kunitz_BPTI_sf"/>
</dbReference>
<dbReference type="Proteomes" id="UP000267027">
    <property type="component" value="Unassembled WGS sequence"/>
</dbReference>
<evidence type="ECO:0000313" key="4">
    <source>
        <dbReference type="WBParaSite" id="ACOC_0000096301-mRNA-1"/>
    </source>
</evidence>
<dbReference type="AlphaFoldDB" id="A0A158PDQ6"/>
<dbReference type="InterPro" id="IPR020901">
    <property type="entry name" value="Prtase_inh_Kunz-CS"/>
</dbReference>
<feature type="domain" description="BPTI/Kunitz inhibitor" evidence="1">
    <location>
        <begin position="252"/>
        <end position="304"/>
    </location>
</feature>
<name>A0A158PDQ6_ANGCS</name>
<dbReference type="InterPro" id="IPR006150">
    <property type="entry name" value="Cys_repeat_1"/>
</dbReference>
<sequence>MAQDHRWLAIRVQSTMNVCLARIVQWGDALVGLHTLPLKDSVGGVPIRSKVHSCKPVKVHEKSGRKNSVARMTPNAPLRGLKAHASSGRASARHLCKVRLLGTAPCAIVQVQTWRFIGCDDFPEVHDCIGGLCCPSRAMVCIQPLDTGDFAKLNSTTTRWHYDPISHSCWSFQFSGVGGNANNFLNEEHCKSYCVNTCPRGMPQTSGSSSMLFQRSDDNKCLPGAGNCDSERFQCIRVGVEYQCCPSRGIVCNQPQMKGVACLVSPVSRFWYNSTSSSCQLFLYSGCQGNLNNFPSLESCQQFCEGVEGKAVTNATMLLLVQFRMLEFFCSFSVIPQCPLGDALRLAGMPQKCSIDLLENECPRNYECHFDGRTYGCCPTLGTINLEELFYDHQMLSNTSVLLVMIKANHAIRSRLYDACSSSEYVLLSSLSGTPVECLTEPCPSGYSCLPDVWNRTRMCPAHPVCELSVCEQEILSDVSPIITVLMEPIAINRKLLNPGFVAESCNPIAREYFARQESGVLHITSAFGAKRMVTLIFAQMPLYA</sequence>
<dbReference type="Pfam" id="PF14625">
    <property type="entry name" value="Lustrin_cystein"/>
    <property type="match status" value="2"/>
</dbReference>
<dbReference type="PANTHER" id="PTHR46339:SF6">
    <property type="entry name" value="BPTI_KUNITZ INHIBITOR DOMAIN-CONTAINING PROTEIN"/>
    <property type="match status" value="1"/>
</dbReference>